<accession>A0A346JEN7</accession>
<evidence type="ECO:0000256" key="7">
    <source>
        <dbReference type="ARBA" id="ARBA00023157"/>
    </source>
</evidence>
<dbReference type="InterPro" id="IPR003599">
    <property type="entry name" value="Ig_sub"/>
</dbReference>
<keyword evidence="3" id="KW-0812">Transmembrane</keyword>
<dbReference type="GO" id="GO:0042102">
    <property type="term" value="P:positive regulation of T cell proliferation"/>
    <property type="evidence" value="ECO:0007669"/>
    <property type="project" value="TreeGrafter"/>
</dbReference>
<dbReference type="AlphaFoldDB" id="A0A346JEN7"/>
<keyword evidence="9" id="KW-0325">Glycoprotein</keyword>
<evidence type="ECO:0000259" key="11">
    <source>
        <dbReference type="SMART" id="SM00409"/>
    </source>
</evidence>
<evidence type="ECO:0000256" key="1">
    <source>
        <dbReference type="ARBA" id="ARBA00004251"/>
    </source>
</evidence>
<dbReference type="PANTHER" id="PTHR25466:SF2">
    <property type="entry name" value="T-LYMPHOCYTE ACTIVATION ANTIGEN CD86"/>
    <property type="match status" value="1"/>
</dbReference>
<dbReference type="PANTHER" id="PTHR25466">
    <property type="entry name" value="T-LYMPHOCYTE ACTIVATION ANTIGEN"/>
    <property type="match status" value="1"/>
</dbReference>
<feature type="domain" description="Immunoglobulin" evidence="11">
    <location>
        <begin position="30"/>
        <end position="132"/>
    </location>
</feature>
<dbReference type="InterPro" id="IPR013783">
    <property type="entry name" value="Ig-like_fold"/>
</dbReference>
<dbReference type="GO" id="GO:0006955">
    <property type="term" value="P:immune response"/>
    <property type="evidence" value="ECO:0007669"/>
    <property type="project" value="TreeGrafter"/>
</dbReference>
<name>A0A346JEN7_ONCMY</name>
<dbReference type="InterPro" id="IPR013106">
    <property type="entry name" value="Ig_V-set"/>
</dbReference>
<dbReference type="GO" id="GO:0042130">
    <property type="term" value="P:negative regulation of T cell proliferation"/>
    <property type="evidence" value="ECO:0007669"/>
    <property type="project" value="TreeGrafter"/>
</dbReference>
<keyword evidence="5" id="KW-1133">Transmembrane helix</keyword>
<keyword evidence="7" id="KW-1015">Disulfide bond</keyword>
<protein>
    <submittedName>
        <fullName evidence="12">CD80/86B molecule membrane-bound form</fullName>
    </submittedName>
</protein>
<proteinExistence type="evidence at transcript level"/>
<dbReference type="Gene3D" id="2.60.40.10">
    <property type="entry name" value="Immunoglobulins"/>
    <property type="match status" value="2"/>
</dbReference>
<evidence type="ECO:0000313" key="12">
    <source>
        <dbReference type="EMBL" id="AXP31962.1"/>
    </source>
</evidence>
<dbReference type="GO" id="GO:0007166">
    <property type="term" value="P:cell surface receptor signaling pathway"/>
    <property type="evidence" value="ECO:0007669"/>
    <property type="project" value="TreeGrafter"/>
</dbReference>
<evidence type="ECO:0000256" key="4">
    <source>
        <dbReference type="ARBA" id="ARBA00022729"/>
    </source>
</evidence>
<dbReference type="InterPro" id="IPR051713">
    <property type="entry name" value="T-cell_Activation_Regulation"/>
</dbReference>
<dbReference type="EMBL" id="MH133999">
    <property type="protein sequence ID" value="AXP31962.1"/>
    <property type="molecule type" value="mRNA"/>
</dbReference>
<evidence type="ECO:0000256" key="2">
    <source>
        <dbReference type="ARBA" id="ARBA00022475"/>
    </source>
</evidence>
<evidence type="ECO:0000256" key="9">
    <source>
        <dbReference type="ARBA" id="ARBA00023180"/>
    </source>
</evidence>
<keyword evidence="6" id="KW-0472">Membrane</keyword>
<evidence type="ECO:0000256" key="10">
    <source>
        <dbReference type="ARBA" id="ARBA00023319"/>
    </source>
</evidence>
<dbReference type="SUPFAM" id="SSF48726">
    <property type="entry name" value="Immunoglobulin"/>
    <property type="match status" value="1"/>
</dbReference>
<keyword evidence="2" id="KW-1003">Cell membrane</keyword>
<keyword evidence="8" id="KW-0675">Receptor</keyword>
<reference evidence="12" key="2">
    <citation type="submission" date="2018-03" db="EMBL/GenBank/DDBJ databases">
        <authorList>
            <person name="Keele B.F."/>
        </authorList>
    </citation>
    <scope>NUCLEOTIDE SEQUENCE</scope>
</reference>
<evidence type="ECO:0000256" key="6">
    <source>
        <dbReference type="ARBA" id="ARBA00023136"/>
    </source>
</evidence>
<dbReference type="GO" id="GO:0071222">
    <property type="term" value="P:cellular response to lipopolysaccharide"/>
    <property type="evidence" value="ECO:0007669"/>
    <property type="project" value="TreeGrafter"/>
</dbReference>
<dbReference type="InterPro" id="IPR036179">
    <property type="entry name" value="Ig-like_dom_sf"/>
</dbReference>
<keyword evidence="4" id="KW-0732">Signal</keyword>
<evidence type="ECO:0000256" key="3">
    <source>
        <dbReference type="ARBA" id="ARBA00022692"/>
    </source>
</evidence>
<evidence type="ECO:0000256" key="5">
    <source>
        <dbReference type="ARBA" id="ARBA00022989"/>
    </source>
</evidence>
<organism evidence="12">
    <name type="scientific">Oncorhynchus mykiss</name>
    <name type="common">Rainbow trout</name>
    <name type="synonym">Salmo gairdneri</name>
    <dbReference type="NCBI Taxonomy" id="8022"/>
    <lineage>
        <taxon>Eukaryota</taxon>
        <taxon>Metazoa</taxon>
        <taxon>Chordata</taxon>
        <taxon>Craniata</taxon>
        <taxon>Vertebrata</taxon>
        <taxon>Euteleostomi</taxon>
        <taxon>Actinopterygii</taxon>
        <taxon>Neopterygii</taxon>
        <taxon>Teleostei</taxon>
        <taxon>Protacanthopterygii</taxon>
        <taxon>Salmoniformes</taxon>
        <taxon>Salmonidae</taxon>
        <taxon>Salmoninae</taxon>
        <taxon>Oncorhynchus</taxon>
    </lineage>
</organism>
<comment type="subcellular location">
    <subcellularLocation>
        <location evidence="1">Cell membrane</location>
        <topology evidence="1">Single-pass type I membrane protein</topology>
    </subcellularLocation>
</comment>
<reference evidence="12" key="1">
    <citation type="journal article" date="2018" name="Dev. Comp. Immunol.">
        <title>Identification of another primordial CD80/86 molecule in rainbow trout: Insights into the origin and evolution of CD80 and CD86 in vertebrates.</title>
        <authorList>
            <person name="Zhang X.J."/>
            <person name="Zhang X.Y."/>
            <person name="Wang P."/>
            <person name="Zhang Y.A."/>
        </authorList>
    </citation>
    <scope>NUCLEOTIDE SEQUENCE</scope>
</reference>
<dbReference type="SMART" id="SM00409">
    <property type="entry name" value="IG"/>
    <property type="match status" value="1"/>
</dbReference>
<evidence type="ECO:0000256" key="8">
    <source>
        <dbReference type="ARBA" id="ARBA00023170"/>
    </source>
</evidence>
<keyword evidence="10" id="KW-0393">Immunoglobulin domain</keyword>
<dbReference type="GO" id="GO:0009897">
    <property type="term" value="C:external side of plasma membrane"/>
    <property type="evidence" value="ECO:0007669"/>
    <property type="project" value="TreeGrafter"/>
</dbReference>
<dbReference type="GO" id="GO:0031295">
    <property type="term" value="P:T cell costimulation"/>
    <property type="evidence" value="ECO:0007669"/>
    <property type="project" value="TreeGrafter"/>
</dbReference>
<sequence length="340" mass="37761">MDVVYGMYVQWLLWCVLFLISLPFLQSKDVTMVIGEVGGAVTIPCTSDLFENHLVFMYVQRPGSNGNNPRFINGYHTKKRLDPKEYTNRTHVDPRQRTMKLWSILPSDEGLYECHIQYQTKKKQENIQLNVTANYSIPIVTVACDNVSCLVTCSSDSGYPRRDIEWSPNPPLNQSHWRVVNSSDVTDPVSMLFSVYSSISVNCSSGPRLNLSCNVGGALSQEHTVCWPQTGSPDVYVTSAVVAGAVALLCFLLAGLFVFKERKAQTARVDQVLTDLTLVPVPSPTSHHPASLSWIPHSTAPLDSPSGPAYPVPTPLSLRTWFPTTRPSFTWPALYLPPVC</sequence>
<gene>
    <name evidence="12" type="primary">CD80</name>
    <name evidence="12" type="synonym">86Bm</name>
</gene>
<dbReference type="Pfam" id="PF07686">
    <property type="entry name" value="V-set"/>
    <property type="match status" value="1"/>
</dbReference>